<protein>
    <submittedName>
        <fullName evidence="1">Class I SAM-dependent methyltransferase</fullName>
        <ecNumber evidence="1">2.1.1.222</ecNumber>
        <ecNumber evidence="1">2.1.1.64</ecNumber>
    </submittedName>
</protein>
<keyword evidence="1" id="KW-0489">Methyltransferase</keyword>
<dbReference type="EC" id="2.1.1.222" evidence="1"/>
<dbReference type="GO" id="GO:0032259">
    <property type="term" value="P:methylation"/>
    <property type="evidence" value="ECO:0007669"/>
    <property type="project" value="UniProtKB-KW"/>
</dbReference>
<keyword evidence="1" id="KW-0808">Transferase</keyword>
<dbReference type="GO" id="GO:0102208">
    <property type="term" value="F:2-polyprenyl-6-hydroxyphenol methylase activity"/>
    <property type="evidence" value="ECO:0007669"/>
    <property type="project" value="UniProtKB-EC"/>
</dbReference>
<dbReference type="EC" id="2.1.1.64" evidence="1"/>
<proteinExistence type="predicted"/>
<dbReference type="RefSeq" id="WP_379765063.1">
    <property type="nucleotide sequence ID" value="NZ_JBHSXI010000001.1"/>
</dbReference>
<evidence type="ECO:0000313" key="1">
    <source>
        <dbReference type="EMBL" id="MFC6888249.1"/>
    </source>
</evidence>
<comment type="caution">
    <text evidence="1">The sequence shown here is derived from an EMBL/GenBank/DDBJ whole genome shotgun (WGS) entry which is preliminary data.</text>
</comment>
<dbReference type="CDD" id="cd02440">
    <property type="entry name" value="AdoMet_MTases"/>
    <property type="match status" value="1"/>
</dbReference>
<accession>A0ABD5UG34</accession>
<dbReference type="Pfam" id="PF13489">
    <property type="entry name" value="Methyltransf_23"/>
    <property type="match status" value="1"/>
</dbReference>
<dbReference type="GO" id="GO:0061542">
    <property type="term" value="F:3-demethylubiquinol 3-O-methyltransferase activity"/>
    <property type="evidence" value="ECO:0007669"/>
    <property type="project" value="UniProtKB-EC"/>
</dbReference>
<dbReference type="EMBL" id="JBHSXI010000001">
    <property type="protein sequence ID" value="MFC6888249.1"/>
    <property type="molecule type" value="Genomic_DNA"/>
</dbReference>
<sequence>MSNRSRFEFVEPYVTGKEVLDFGCVQHTPNKTDRDDWFHDMICDVASYTVGVDTVEEGITKLTQEGYNVHHGDVKSIRLDEKFDVVVAGELIEHLADFESFFETVRYHLRDDGVLILTTPNAFSLYFWLKCLLDHEFVNPDHTCWFDASTLSQLLESQNYSVKKMMHAKMSRRDNVNSPSQFKGWLIESLLPPRVSHRNLIAVASPE</sequence>
<name>A0ABD5UG34_9EURY</name>
<dbReference type="InterPro" id="IPR029063">
    <property type="entry name" value="SAM-dependent_MTases_sf"/>
</dbReference>
<keyword evidence="2" id="KW-1185">Reference proteome</keyword>
<organism evidence="1 2">
    <name type="scientific">Halorubrum trueperi</name>
    <dbReference type="NCBI Taxonomy" id="2004704"/>
    <lineage>
        <taxon>Archaea</taxon>
        <taxon>Methanobacteriati</taxon>
        <taxon>Methanobacteriota</taxon>
        <taxon>Stenosarchaea group</taxon>
        <taxon>Halobacteria</taxon>
        <taxon>Halobacteriales</taxon>
        <taxon>Haloferacaceae</taxon>
        <taxon>Halorubrum</taxon>
    </lineage>
</organism>
<evidence type="ECO:0000313" key="2">
    <source>
        <dbReference type="Proteomes" id="UP001596333"/>
    </source>
</evidence>
<gene>
    <name evidence="1" type="ORF">ACFQEY_04175</name>
</gene>
<dbReference type="Proteomes" id="UP001596333">
    <property type="component" value="Unassembled WGS sequence"/>
</dbReference>
<reference evidence="1 2" key="1">
    <citation type="journal article" date="2019" name="Int. J. Syst. Evol. Microbiol.">
        <title>The Global Catalogue of Microorganisms (GCM) 10K type strain sequencing project: providing services to taxonomists for standard genome sequencing and annotation.</title>
        <authorList>
            <consortium name="The Broad Institute Genomics Platform"/>
            <consortium name="The Broad Institute Genome Sequencing Center for Infectious Disease"/>
            <person name="Wu L."/>
            <person name="Ma J."/>
        </authorList>
    </citation>
    <scope>NUCLEOTIDE SEQUENCE [LARGE SCALE GENOMIC DNA]</scope>
    <source>
        <strain evidence="1 2">Y73</strain>
    </source>
</reference>
<dbReference type="SUPFAM" id="SSF53335">
    <property type="entry name" value="S-adenosyl-L-methionine-dependent methyltransferases"/>
    <property type="match status" value="1"/>
</dbReference>
<dbReference type="AlphaFoldDB" id="A0ABD5UG34"/>
<dbReference type="Gene3D" id="3.40.50.150">
    <property type="entry name" value="Vaccinia Virus protein VP39"/>
    <property type="match status" value="1"/>
</dbReference>